<accession>A0A2P4YHX4</accession>
<organism evidence="1 2">
    <name type="scientific">Phytophthora palmivora</name>
    <dbReference type="NCBI Taxonomy" id="4796"/>
    <lineage>
        <taxon>Eukaryota</taxon>
        <taxon>Sar</taxon>
        <taxon>Stramenopiles</taxon>
        <taxon>Oomycota</taxon>
        <taxon>Peronosporomycetes</taxon>
        <taxon>Peronosporales</taxon>
        <taxon>Peronosporaceae</taxon>
        <taxon>Phytophthora</taxon>
    </lineage>
</organism>
<sequence length="283" mass="31957">MQGASEVLVDLLKQSLYEKELLALQRAYATLGEEVVKQLQSAYGALDLSNKGKQQADGMILSLVKQNVPDTQVRAVFKVGGYNIGQLKLIKEGEDDILPTRDHVPPKHAFRKDDVQFSAKYAASGIRGMDTRVLIEVPATKQKLPNDAQLGIAGSLNMFTFIFLESVFLTDVCDACVRIDTALLRRDLTELERSELLQDKAVHVEAAINQRRAMTQFVKEYVAVHAPEQHQPEEVIAEHIEVPLEERAANQREELTLLIQIDDFGKVCWILNPYYKYYEDDII</sequence>
<name>A0A2P4YHX4_9STRA</name>
<gene>
    <name evidence="1" type="ORF">PHPALM_5210</name>
</gene>
<reference evidence="1 2" key="1">
    <citation type="journal article" date="2017" name="Genome Biol. Evol.">
        <title>Phytophthora megakarya and P. palmivora, closely related causal agents of cacao black pod rot, underwent increases in genome sizes and gene numbers by different mechanisms.</title>
        <authorList>
            <person name="Ali S.S."/>
            <person name="Shao J."/>
            <person name="Lary D.J."/>
            <person name="Kronmiller B."/>
            <person name="Shen D."/>
            <person name="Strem M.D."/>
            <person name="Amoako-Attah I."/>
            <person name="Akrofi A.Y."/>
            <person name="Begoude B.A."/>
            <person name="Ten Hoopen G.M."/>
            <person name="Coulibaly K."/>
            <person name="Kebe B.I."/>
            <person name="Melnick R.L."/>
            <person name="Guiltinan M.J."/>
            <person name="Tyler B.M."/>
            <person name="Meinhardt L.W."/>
            <person name="Bailey B.A."/>
        </authorList>
    </citation>
    <scope>NUCLEOTIDE SEQUENCE [LARGE SCALE GENOMIC DNA]</scope>
    <source>
        <strain evidence="2">sbr112.9</strain>
    </source>
</reference>
<dbReference type="EMBL" id="NCKW01002639">
    <property type="protein sequence ID" value="POM77410.1"/>
    <property type="molecule type" value="Genomic_DNA"/>
</dbReference>
<comment type="caution">
    <text evidence="1">The sequence shown here is derived from an EMBL/GenBank/DDBJ whole genome shotgun (WGS) entry which is preliminary data.</text>
</comment>
<evidence type="ECO:0000313" key="1">
    <source>
        <dbReference type="EMBL" id="POM77410.1"/>
    </source>
</evidence>
<dbReference type="OrthoDB" id="124202at2759"/>
<dbReference type="AlphaFoldDB" id="A0A2P4YHX4"/>
<evidence type="ECO:0000313" key="2">
    <source>
        <dbReference type="Proteomes" id="UP000237271"/>
    </source>
</evidence>
<proteinExistence type="predicted"/>
<dbReference type="Proteomes" id="UP000237271">
    <property type="component" value="Unassembled WGS sequence"/>
</dbReference>
<protein>
    <submittedName>
        <fullName evidence="1">Cleavage inducible protein</fullName>
    </submittedName>
</protein>
<keyword evidence="2" id="KW-1185">Reference proteome</keyword>